<dbReference type="EMBL" id="HBEK01001969">
    <property type="protein sequence ID" value="CAD8391134.1"/>
    <property type="molecule type" value="Transcribed_RNA"/>
</dbReference>
<feature type="chain" id="PRO_5030742936" description="Spondin domain-containing protein" evidence="2">
    <location>
        <begin position="19"/>
        <end position="336"/>
    </location>
</feature>
<evidence type="ECO:0000313" key="3">
    <source>
        <dbReference type="EMBL" id="CAD8391134.1"/>
    </source>
</evidence>
<protein>
    <recommendedName>
        <fullName evidence="4">Spondin domain-containing protein</fullName>
    </recommendedName>
</protein>
<name>A0A7S0BDX7_9RHOD</name>
<feature type="signal peptide" evidence="2">
    <location>
        <begin position="1"/>
        <end position="18"/>
    </location>
</feature>
<evidence type="ECO:0008006" key="4">
    <source>
        <dbReference type="Google" id="ProtNLM"/>
    </source>
</evidence>
<accession>A0A7S0BDX7</accession>
<evidence type="ECO:0000256" key="2">
    <source>
        <dbReference type="SAM" id="SignalP"/>
    </source>
</evidence>
<keyword evidence="2" id="KW-0732">Signal</keyword>
<reference evidence="3" key="1">
    <citation type="submission" date="2021-01" db="EMBL/GenBank/DDBJ databases">
        <authorList>
            <person name="Corre E."/>
            <person name="Pelletier E."/>
            <person name="Niang G."/>
            <person name="Scheremetjew M."/>
            <person name="Finn R."/>
            <person name="Kale V."/>
            <person name="Holt S."/>
            <person name="Cochrane G."/>
            <person name="Meng A."/>
            <person name="Brown T."/>
            <person name="Cohen L."/>
        </authorList>
    </citation>
    <scope>NUCLEOTIDE SEQUENCE</scope>
    <source>
        <strain evidence="3">UTEX LB 2760</strain>
    </source>
</reference>
<sequence>MKSIYVVALFACVAGAFGQMNAGLTVSAVATWSPIPEITIESSGFECASEAIIDNEVADMPDLDFSFPYKLYPPSSVNFGSSCSAGDANSASIVVVDSENVGSVPGLVSSLEVVLEDGTVGPILELVLGFPKSATWYFNQATTCSSGFESSANSTGSTPTDPLSNPVGVVFSAQSDMPVINGFEFVPGLRYFHYVIMDSSGAVGAFCSYSRFTGETPSPTSVPPSGTETPIMTGTETEMPTGTGMETGTETEMPTGTGMETGTETEMPTGTGTETATPTTMETETPTTMETATPTMTPTLDPSMSESVSESISESISESVSESISASESASERLRH</sequence>
<feature type="region of interest" description="Disordered" evidence="1">
    <location>
        <begin position="214"/>
        <end position="336"/>
    </location>
</feature>
<dbReference type="AlphaFoldDB" id="A0A7S0BDX7"/>
<organism evidence="3">
    <name type="scientific">Rhodosorus marinus</name>
    <dbReference type="NCBI Taxonomy" id="101924"/>
    <lineage>
        <taxon>Eukaryota</taxon>
        <taxon>Rhodophyta</taxon>
        <taxon>Stylonematophyceae</taxon>
        <taxon>Stylonematales</taxon>
        <taxon>Stylonemataceae</taxon>
        <taxon>Rhodosorus</taxon>
    </lineage>
</organism>
<evidence type="ECO:0000256" key="1">
    <source>
        <dbReference type="SAM" id="MobiDB-lite"/>
    </source>
</evidence>
<gene>
    <name evidence="3" type="ORF">RMAR0315_LOCUS1109</name>
</gene>
<proteinExistence type="predicted"/>
<feature type="compositionally biased region" description="Low complexity" evidence="1">
    <location>
        <begin position="214"/>
        <end position="329"/>
    </location>
</feature>